<feature type="transmembrane region" description="Helical" evidence="1">
    <location>
        <begin position="142"/>
        <end position="163"/>
    </location>
</feature>
<organism evidence="2 3">
    <name type="scientific">Herbidospora galbida</name>
    <dbReference type="NCBI Taxonomy" id="2575442"/>
    <lineage>
        <taxon>Bacteria</taxon>
        <taxon>Bacillati</taxon>
        <taxon>Actinomycetota</taxon>
        <taxon>Actinomycetes</taxon>
        <taxon>Streptosporangiales</taxon>
        <taxon>Streptosporangiaceae</taxon>
        <taxon>Herbidospora</taxon>
    </lineage>
</organism>
<dbReference type="Proteomes" id="UP000308705">
    <property type="component" value="Unassembled WGS sequence"/>
</dbReference>
<comment type="caution">
    <text evidence="2">The sequence shown here is derived from an EMBL/GenBank/DDBJ whole genome shotgun (WGS) entry which is preliminary data.</text>
</comment>
<reference evidence="2 3" key="1">
    <citation type="submission" date="2019-04" db="EMBL/GenBank/DDBJ databases">
        <title>Herbidospora sp. NEAU-GS14.nov., a novel actinomycete isolated from soil.</title>
        <authorList>
            <person name="Han L."/>
        </authorList>
    </citation>
    <scope>NUCLEOTIDE SEQUENCE [LARGE SCALE GENOMIC DNA]</scope>
    <source>
        <strain evidence="2 3">NEAU-GS14</strain>
    </source>
</reference>
<dbReference type="EMBL" id="SZQA01000006">
    <property type="protein sequence ID" value="TKK89543.1"/>
    <property type="molecule type" value="Genomic_DNA"/>
</dbReference>
<dbReference type="AlphaFoldDB" id="A0A4V5UZQ0"/>
<sequence length="250" mass="26959">MSRPGDSGQRTSVRAPLEVRVGRAAVVAFALFLISQTFAHYIQNDPGRAVPAVILGAAVVALYAWAAMGARGRRRWWIAGAMSVLVYAPLPLLGEWWAISGVFLAATALGFLSRRWALPAFALVLVVELPKSLALGDTPAMAMSWILIVAVASILLAALTRFAETARVLYETRAELVAAEVAAQRVRAMGELEGILGSRLDTIARQGFAVLGNADGDAETVRKQLRGMLDVALEAQREMREFAHRGQHLT</sequence>
<evidence type="ECO:0000313" key="3">
    <source>
        <dbReference type="Proteomes" id="UP000308705"/>
    </source>
</evidence>
<accession>A0A4V5UZQ0</accession>
<keyword evidence="1" id="KW-0472">Membrane</keyword>
<keyword evidence="1" id="KW-1133">Transmembrane helix</keyword>
<feature type="transmembrane region" description="Helical" evidence="1">
    <location>
        <begin position="21"/>
        <end position="43"/>
    </location>
</feature>
<protein>
    <recommendedName>
        <fullName evidence="4">Histidine kinase</fullName>
    </recommendedName>
</protein>
<keyword evidence="1" id="KW-0812">Transmembrane</keyword>
<dbReference type="OrthoDB" id="3521343at2"/>
<feature type="transmembrane region" description="Helical" evidence="1">
    <location>
        <begin position="49"/>
        <end position="68"/>
    </location>
</feature>
<gene>
    <name evidence="2" type="ORF">FDA94_09130</name>
</gene>
<name>A0A4V5UZQ0_9ACTN</name>
<evidence type="ECO:0000313" key="2">
    <source>
        <dbReference type="EMBL" id="TKK89543.1"/>
    </source>
</evidence>
<evidence type="ECO:0000256" key="1">
    <source>
        <dbReference type="SAM" id="Phobius"/>
    </source>
</evidence>
<dbReference type="RefSeq" id="WP_137246601.1">
    <property type="nucleotide sequence ID" value="NZ_SZQA01000006.1"/>
</dbReference>
<feature type="transmembrane region" description="Helical" evidence="1">
    <location>
        <begin position="75"/>
        <end position="90"/>
    </location>
</feature>
<keyword evidence="3" id="KW-1185">Reference proteome</keyword>
<evidence type="ECO:0008006" key="4">
    <source>
        <dbReference type="Google" id="ProtNLM"/>
    </source>
</evidence>
<proteinExistence type="predicted"/>